<protein>
    <recommendedName>
        <fullName evidence="4">Lipoprotein</fullName>
    </recommendedName>
</protein>
<accession>A0ABY4AZZ0</accession>
<name>A0ABY4AZZ0_9BACT</name>
<keyword evidence="3" id="KW-1185">Reference proteome</keyword>
<dbReference type="Proteomes" id="UP000831390">
    <property type="component" value="Chromosome"/>
</dbReference>
<dbReference type="RefSeq" id="WP_243511194.1">
    <property type="nucleotide sequence ID" value="NZ_CP094534.1"/>
</dbReference>
<gene>
    <name evidence="2" type="ORF">MTP16_15235</name>
</gene>
<feature type="compositionally biased region" description="Basic and acidic residues" evidence="1">
    <location>
        <begin position="27"/>
        <end position="44"/>
    </location>
</feature>
<sequence>MHTTATLFRRFLPALLLTGLALSSCGRKDCDPRPKHKKECDKDTNTTTSTTKPGGAS</sequence>
<evidence type="ECO:0000313" key="3">
    <source>
        <dbReference type="Proteomes" id="UP000831390"/>
    </source>
</evidence>
<evidence type="ECO:0008006" key="4">
    <source>
        <dbReference type="Google" id="ProtNLM"/>
    </source>
</evidence>
<organism evidence="2 3">
    <name type="scientific">Hymenobacter monticola</name>
    <dbReference type="NCBI Taxonomy" id="1705399"/>
    <lineage>
        <taxon>Bacteria</taxon>
        <taxon>Pseudomonadati</taxon>
        <taxon>Bacteroidota</taxon>
        <taxon>Cytophagia</taxon>
        <taxon>Cytophagales</taxon>
        <taxon>Hymenobacteraceae</taxon>
        <taxon>Hymenobacter</taxon>
    </lineage>
</organism>
<feature type="region of interest" description="Disordered" evidence="1">
    <location>
        <begin position="27"/>
        <end position="57"/>
    </location>
</feature>
<evidence type="ECO:0000313" key="2">
    <source>
        <dbReference type="EMBL" id="UOE32483.1"/>
    </source>
</evidence>
<proteinExistence type="predicted"/>
<dbReference type="EMBL" id="CP094534">
    <property type="protein sequence ID" value="UOE32483.1"/>
    <property type="molecule type" value="Genomic_DNA"/>
</dbReference>
<reference evidence="2 3" key="1">
    <citation type="submission" date="2022-03" db="EMBL/GenBank/DDBJ databases">
        <title>Hymenobactersp. isolated from the air.</title>
        <authorList>
            <person name="Won M."/>
            <person name="Kwon S.-W."/>
        </authorList>
    </citation>
    <scope>NUCLEOTIDE SEQUENCE [LARGE SCALE GENOMIC DNA]</scope>
    <source>
        <strain evidence="2 3">KACC 22596</strain>
    </source>
</reference>
<evidence type="ECO:0000256" key="1">
    <source>
        <dbReference type="SAM" id="MobiDB-lite"/>
    </source>
</evidence>